<comment type="caution">
    <text evidence="1">The sequence shown here is derived from an EMBL/GenBank/DDBJ whole genome shotgun (WGS) entry which is preliminary data.</text>
</comment>
<evidence type="ECO:0000313" key="1">
    <source>
        <dbReference type="EMBL" id="KAL0939638.1"/>
    </source>
</evidence>
<proteinExistence type="predicted"/>
<dbReference type="EMBL" id="VUJX02000003">
    <property type="protein sequence ID" value="KAL0939638.1"/>
    <property type="molecule type" value="Genomic_DNA"/>
</dbReference>
<protein>
    <submittedName>
        <fullName evidence="1">Dicarboxylic amino acid permease</fullName>
    </submittedName>
</protein>
<dbReference type="Proteomes" id="UP000805649">
    <property type="component" value="Unassembled WGS sequence"/>
</dbReference>
<evidence type="ECO:0000313" key="2">
    <source>
        <dbReference type="Proteomes" id="UP000805649"/>
    </source>
</evidence>
<accession>A0ACC3Z6B2</accession>
<name>A0ACC3Z6B2_COLTU</name>
<sequence>MRHEEKEPRGLENLSHQQSAKLGEVQDAASQPGHDLRKRLETRHVTMIALGGALGTGLLIGTGSALVKTGPAGILIDYTIVGCIVFLVMAALGEIISYMPLSHGFGGYATRFVDPALGFATGYSYFFKYLLATPNQLSAFALIMKFWVGDRINPAVFITIALVLILAINSVSVKAFGEFEFWLSSLKVLIMIGVILLLFILAVGGGPTGDRPGFRYWSEPGAFAEYKTEDATGRLLGVWSAMVAAVYAFSGTELVGVTVGEAKNPRLSMPKAVRLTFLRIVFFYVISVFLLGLVVPYNSQELAFAVGAKTSAAASPFVVAIKIAKIKGLDHVINGCLVVFVFSAANSDIYISSRTLYGIAIDGKAPKIFTRTTKSGVPFVSLALCGVFCGLAYMSVSSNAATVFNNLTSIVTVFGLLTWISILVSHIFFCRAREVQHIDSAYIPYRAPFGAWGSYIALIFLIILTLTKGVEVFVGTFDYKSFIVQYIGIPVYLVCIFGYKVARKSRRVRAEVADLVTGVPRETVAEERAAVEAASREKELVSGKKGVLTKVYRKGFSWLF</sequence>
<reference evidence="1 2" key="1">
    <citation type="journal article" date="2020" name="Phytopathology">
        <title>Genome Sequence Resources of Colletotrichum truncatum, C. plurivorum, C. musicola, and C. sojae: Four Species Pathogenic to Soybean (Glycine max).</title>
        <authorList>
            <person name="Rogerio F."/>
            <person name="Boufleur T.R."/>
            <person name="Ciampi-Guillardi M."/>
            <person name="Sukno S.A."/>
            <person name="Thon M.R."/>
            <person name="Massola Junior N.S."/>
            <person name="Baroncelli R."/>
        </authorList>
    </citation>
    <scope>NUCLEOTIDE SEQUENCE [LARGE SCALE GENOMIC DNA]</scope>
    <source>
        <strain evidence="1 2">CMES1059</strain>
    </source>
</reference>
<gene>
    <name evidence="1" type="ORF">CTRU02_206248</name>
</gene>
<keyword evidence="2" id="KW-1185">Reference proteome</keyword>
<organism evidence="1 2">
    <name type="scientific">Colletotrichum truncatum</name>
    <name type="common">Anthracnose fungus</name>
    <name type="synonym">Colletotrichum capsici</name>
    <dbReference type="NCBI Taxonomy" id="5467"/>
    <lineage>
        <taxon>Eukaryota</taxon>
        <taxon>Fungi</taxon>
        <taxon>Dikarya</taxon>
        <taxon>Ascomycota</taxon>
        <taxon>Pezizomycotina</taxon>
        <taxon>Sordariomycetes</taxon>
        <taxon>Hypocreomycetidae</taxon>
        <taxon>Glomerellales</taxon>
        <taxon>Glomerellaceae</taxon>
        <taxon>Colletotrichum</taxon>
        <taxon>Colletotrichum truncatum species complex</taxon>
    </lineage>
</organism>